<dbReference type="GO" id="GO:0046872">
    <property type="term" value="F:metal ion binding"/>
    <property type="evidence" value="ECO:0007669"/>
    <property type="project" value="InterPro"/>
</dbReference>
<feature type="chain" id="PRO_5047394392" evidence="2">
    <location>
        <begin position="27"/>
        <end position="334"/>
    </location>
</feature>
<dbReference type="SUPFAM" id="SSF56300">
    <property type="entry name" value="Metallo-dependent phosphatases"/>
    <property type="match status" value="1"/>
</dbReference>
<dbReference type="EMBL" id="JBAMMX010000004">
    <property type="protein sequence ID" value="KAK6942615.1"/>
    <property type="molecule type" value="Genomic_DNA"/>
</dbReference>
<dbReference type="AlphaFoldDB" id="A0AAN8ZQZ8"/>
<dbReference type="Gene3D" id="2.60.40.380">
    <property type="entry name" value="Purple acid phosphatase-like, N-terminal"/>
    <property type="match status" value="1"/>
</dbReference>
<evidence type="ECO:0000256" key="2">
    <source>
        <dbReference type="SAM" id="SignalP"/>
    </source>
</evidence>
<dbReference type="SUPFAM" id="SSF49363">
    <property type="entry name" value="Purple acid phosphatase, N-terminal domain"/>
    <property type="match status" value="1"/>
</dbReference>
<dbReference type="InterPro" id="IPR029052">
    <property type="entry name" value="Metallo-depent_PP-like"/>
</dbReference>
<dbReference type="InterPro" id="IPR015914">
    <property type="entry name" value="PAPs_N"/>
</dbReference>
<dbReference type="Proteomes" id="UP001370490">
    <property type="component" value="Unassembled WGS sequence"/>
</dbReference>
<gene>
    <name evidence="5" type="ORF">RJ641_027992</name>
</gene>
<dbReference type="GO" id="GO:0003993">
    <property type="term" value="F:acid phosphatase activity"/>
    <property type="evidence" value="ECO:0007669"/>
    <property type="project" value="UniProtKB-EC"/>
</dbReference>
<evidence type="ECO:0000256" key="1">
    <source>
        <dbReference type="ARBA" id="ARBA00022729"/>
    </source>
</evidence>
<dbReference type="InterPro" id="IPR008963">
    <property type="entry name" value="Purple_acid_Pase-like_N"/>
</dbReference>
<dbReference type="Pfam" id="PF14008">
    <property type="entry name" value="Metallophos_C"/>
    <property type="match status" value="1"/>
</dbReference>
<dbReference type="Pfam" id="PF16656">
    <property type="entry name" value="Pur_ac_phosph_N"/>
    <property type="match status" value="1"/>
</dbReference>
<name>A0AAN8ZQZ8_9MAGN</name>
<feature type="domain" description="Purple acid phosphatase C-terminal" evidence="3">
    <location>
        <begin position="249"/>
        <end position="306"/>
    </location>
</feature>
<evidence type="ECO:0000313" key="5">
    <source>
        <dbReference type="EMBL" id="KAK6942615.1"/>
    </source>
</evidence>
<dbReference type="InterPro" id="IPR039331">
    <property type="entry name" value="PAPs-like"/>
</dbReference>
<reference evidence="5 6" key="1">
    <citation type="submission" date="2023-12" db="EMBL/GenBank/DDBJ databases">
        <title>A high-quality genome assembly for Dillenia turbinata (Dilleniales).</title>
        <authorList>
            <person name="Chanderbali A."/>
        </authorList>
    </citation>
    <scope>NUCLEOTIDE SEQUENCE [LARGE SCALE GENOMIC DNA]</scope>
    <source>
        <strain evidence="5">LSX21</strain>
        <tissue evidence="5">Leaf</tissue>
    </source>
</reference>
<dbReference type="PANTHER" id="PTHR22953">
    <property type="entry name" value="ACID PHOSPHATASE RELATED"/>
    <property type="match status" value="1"/>
</dbReference>
<dbReference type="Gene3D" id="3.60.21.10">
    <property type="match status" value="2"/>
</dbReference>
<feature type="domain" description="Purple acid phosphatase N-terminal" evidence="4">
    <location>
        <begin position="51"/>
        <end position="137"/>
    </location>
</feature>
<organism evidence="5 6">
    <name type="scientific">Dillenia turbinata</name>
    <dbReference type="NCBI Taxonomy" id="194707"/>
    <lineage>
        <taxon>Eukaryota</taxon>
        <taxon>Viridiplantae</taxon>
        <taxon>Streptophyta</taxon>
        <taxon>Embryophyta</taxon>
        <taxon>Tracheophyta</taxon>
        <taxon>Spermatophyta</taxon>
        <taxon>Magnoliopsida</taxon>
        <taxon>eudicotyledons</taxon>
        <taxon>Gunneridae</taxon>
        <taxon>Pentapetalae</taxon>
        <taxon>Dilleniales</taxon>
        <taxon>Dilleniaceae</taxon>
        <taxon>Dillenia</taxon>
    </lineage>
</organism>
<keyword evidence="1 2" id="KW-0732">Signal</keyword>
<sequence>MEKWRSTLLLLCILLTHPLFTLHSKAQPDDFVRQPPRPVVVTTHHGSETDPQQVHISLSGEDHMKVSWITNAAVPSTVEYGKVSGEYTATATGTQTSYHYFSYKSGKIHHVKIGPLEPDTVYYYRCGGFGPEFSFKTPPATFPIEFVVVEHVDSIDYDVFLLPGDLSYANGQQPLWDSFGHLVEPYASRRPWMVTQGNHDIESHQSNNPKDFTAYNARWPMPYQESGSNSNLFYSFNTRVYDNEADSCSPVYITIGDGGNREGLAMTFEEPTPSISVYREPSFGHGRLRILNTTHAHWTWHRNDDSNPFVADQVWLESLSSTKACHSKIPHDEL</sequence>
<evidence type="ECO:0000259" key="4">
    <source>
        <dbReference type="Pfam" id="PF16656"/>
    </source>
</evidence>
<dbReference type="PANTHER" id="PTHR22953:SF7">
    <property type="entry name" value="PURPLE ACID PHOSPHATASE 22"/>
    <property type="match status" value="1"/>
</dbReference>
<comment type="caution">
    <text evidence="5">The sequence shown here is derived from an EMBL/GenBank/DDBJ whole genome shotgun (WGS) entry which is preliminary data.</text>
</comment>
<feature type="signal peptide" evidence="2">
    <location>
        <begin position="1"/>
        <end position="26"/>
    </location>
</feature>
<dbReference type="InterPro" id="IPR025733">
    <property type="entry name" value="PAPs_C"/>
</dbReference>
<evidence type="ECO:0000313" key="6">
    <source>
        <dbReference type="Proteomes" id="UP001370490"/>
    </source>
</evidence>
<proteinExistence type="predicted"/>
<protein>
    <submittedName>
        <fullName evidence="5">Calcineurin-like phosphoesterase domain, ApaH type</fullName>
    </submittedName>
</protein>
<accession>A0AAN8ZQZ8</accession>
<keyword evidence="6" id="KW-1185">Reference proteome</keyword>
<evidence type="ECO:0000259" key="3">
    <source>
        <dbReference type="Pfam" id="PF14008"/>
    </source>
</evidence>